<keyword evidence="2" id="KW-1185">Reference proteome</keyword>
<evidence type="ECO:0000313" key="2">
    <source>
        <dbReference type="Proteomes" id="UP000092993"/>
    </source>
</evidence>
<name>A0A1C7MPS7_GRIFR</name>
<dbReference type="EMBL" id="LUGG01000002">
    <property type="protein sequence ID" value="OBZ78449.1"/>
    <property type="molecule type" value="Genomic_DNA"/>
</dbReference>
<evidence type="ECO:0000313" key="1">
    <source>
        <dbReference type="EMBL" id="OBZ78449.1"/>
    </source>
</evidence>
<reference evidence="1 2" key="1">
    <citation type="submission" date="2016-03" db="EMBL/GenBank/DDBJ databases">
        <title>Whole genome sequencing of Grifola frondosa 9006-11.</title>
        <authorList>
            <person name="Min B."/>
            <person name="Park H."/>
            <person name="Kim J.-G."/>
            <person name="Cho H."/>
            <person name="Oh Y.-L."/>
            <person name="Kong W.-S."/>
            <person name="Choi I.-G."/>
        </authorList>
    </citation>
    <scope>NUCLEOTIDE SEQUENCE [LARGE SCALE GENOMIC DNA]</scope>
    <source>
        <strain evidence="1 2">9006-11</strain>
    </source>
</reference>
<comment type="caution">
    <text evidence="1">The sequence shown here is derived from an EMBL/GenBank/DDBJ whole genome shotgun (WGS) entry which is preliminary data.</text>
</comment>
<organism evidence="1 2">
    <name type="scientific">Grifola frondosa</name>
    <name type="common">Maitake</name>
    <name type="synonym">Polyporus frondosus</name>
    <dbReference type="NCBI Taxonomy" id="5627"/>
    <lineage>
        <taxon>Eukaryota</taxon>
        <taxon>Fungi</taxon>
        <taxon>Dikarya</taxon>
        <taxon>Basidiomycota</taxon>
        <taxon>Agaricomycotina</taxon>
        <taxon>Agaricomycetes</taxon>
        <taxon>Polyporales</taxon>
        <taxon>Grifolaceae</taxon>
        <taxon>Grifola</taxon>
    </lineage>
</organism>
<proteinExistence type="predicted"/>
<gene>
    <name evidence="1" type="ORF">A0H81_02140</name>
</gene>
<dbReference type="Proteomes" id="UP000092993">
    <property type="component" value="Unassembled WGS sequence"/>
</dbReference>
<protein>
    <submittedName>
        <fullName evidence="1">Uncharacterized protein</fullName>
    </submittedName>
</protein>
<dbReference type="AlphaFoldDB" id="A0A1C7MPS7"/>
<accession>A0A1C7MPS7</accession>
<sequence>MVPSVRGVRINSLTIATCQNTCTWRDDSRFSQLVRVLHHAFVSNPPCELPSGGYLYLALVQASHRIIRPFSCLRSLVYSRRPRTRCPLEVAFVIRTTAAGWEMTWSYDAVKLIIVRYLYLDVASNLWCRLNGMSQLEAPWDASGKTKIEDSRLHPSERRRCHEIDIRVSRGSAGRGILVRVNINDNNDVTDFDAPRSTRKIS</sequence>